<dbReference type="InterPro" id="IPR001750">
    <property type="entry name" value="ND/Mrp_TM"/>
</dbReference>
<feature type="transmembrane region" description="Helical" evidence="5">
    <location>
        <begin position="15"/>
        <end position="31"/>
    </location>
</feature>
<feature type="non-terminal residue" evidence="7">
    <location>
        <position position="460"/>
    </location>
</feature>
<keyword evidence="2 5" id="KW-0812">Transmembrane</keyword>
<evidence type="ECO:0000256" key="1">
    <source>
        <dbReference type="ARBA" id="ARBA00004141"/>
    </source>
</evidence>
<dbReference type="Pfam" id="PF00361">
    <property type="entry name" value="Proton_antipo_M"/>
    <property type="match status" value="1"/>
</dbReference>
<feature type="transmembrane region" description="Helical" evidence="5">
    <location>
        <begin position="330"/>
        <end position="352"/>
    </location>
</feature>
<evidence type="ECO:0000256" key="5">
    <source>
        <dbReference type="SAM" id="Phobius"/>
    </source>
</evidence>
<dbReference type="InterPro" id="IPR010096">
    <property type="entry name" value="NADH-Q_OxRdtase_suN/2"/>
</dbReference>
<dbReference type="PANTHER" id="PTHR22773">
    <property type="entry name" value="NADH DEHYDROGENASE"/>
    <property type="match status" value="1"/>
</dbReference>
<keyword evidence="7" id="KW-0560">Oxidoreductase</keyword>
<feature type="transmembrane region" description="Helical" evidence="5">
    <location>
        <begin position="207"/>
        <end position="232"/>
    </location>
</feature>
<dbReference type="GO" id="GO:0016020">
    <property type="term" value="C:membrane"/>
    <property type="evidence" value="ECO:0007669"/>
    <property type="project" value="UniProtKB-SubCell"/>
</dbReference>
<evidence type="ECO:0000313" key="7">
    <source>
        <dbReference type="EMBL" id="VAW52855.1"/>
    </source>
</evidence>
<keyword evidence="7" id="KW-0830">Ubiquinone</keyword>
<dbReference type="PRINTS" id="PR01434">
    <property type="entry name" value="NADHDHGNASE5"/>
</dbReference>
<proteinExistence type="inferred from homology"/>
<dbReference type="AlphaFoldDB" id="A0A3B0WAA2"/>
<reference evidence="7" key="1">
    <citation type="submission" date="2018-06" db="EMBL/GenBank/DDBJ databases">
        <authorList>
            <person name="Zhirakovskaya E."/>
        </authorList>
    </citation>
    <scope>NUCLEOTIDE SEQUENCE</scope>
</reference>
<feature type="transmembrane region" description="Helical" evidence="5">
    <location>
        <begin position="373"/>
        <end position="397"/>
    </location>
</feature>
<dbReference type="GO" id="GO:0042773">
    <property type="term" value="P:ATP synthesis coupled electron transport"/>
    <property type="evidence" value="ECO:0007669"/>
    <property type="project" value="InterPro"/>
</dbReference>
<feature type="transmembrane region" description="Helical" evidence="5">
    <location>
        <begin position="163"/>
        <end position="187"/>
    </location>
</feature>
<evidence type="ECO:0000256" key="2">
    <source>
        <dbReference type="ARBA" id="ARBA00022692"/>
    </source>
</evidence>
<organism evidence="7">
    <name type="scientific">hydrothermal vent metagenome</name>
    <dbReference type="NCBI Taxonomy" id="652676"/>
    <lineage>
        <taxon>unclassified sequences</taxon>
        <taxon>metagenomes</taxon>
        <taxon>ecological metagenomes</taxon>
    </lineage>
</organism>
<feature type="transmembrane region" description="Helical" evidence="5">
    <location>
        <begin position="244"/>
        <end position="265"/>
    </location>
</feature>
<dbReference type="NCBIfam" id="TIGR01770">
    <property type="entry name" value="NDH_I_N"/>
    <property type="match status" value="1"/>
</dbReference>
<keyword evidence="3 5" id="KW-1133">Transmembrane helix</keyword>
<name>A0A3B0WAA2_9ZZZZ</name>
<feature type="transmembrane region" description="Helical" evidence="5">
    <location>
        <begin position="303"/>
        <end position="324"/>
    </location>
</feature>
<accession>A0A3B0WAA2</accession>
<feature type="transmembrane region" description="Helical" evidence="5">
    <location>
        <begin position="109"/>
        <end position="126"/>
    </location>
</feature>
<keyword evidence="4 5" id="KW-0472">Membrane</keyword>
<feature type="transmembrane region" description="Helical" evidence="5">
    <location>
        <begin position="409"/>
        <end position="428"/>
    </location>
</feature>
<dbReference type="GO" id="GO:0016491">
    <property type="term" value="F:oxidoreductase activity"/>
    <property type="evidence" value="ECO:0007669"/>
    <property type="project" value="UniProtKB-KW"/>
</dbReference>
<gene>
    <name evidence="7" type="ORF">MNBD_GAMMA07-1076</name>
</gene>
<comment type="subcellular location">
    <subcellularLocation>
        <location evidence="1">Membrane</location>
        <topology evidence="1">Multi-pass membrane protein</topology>
    </subcellularLocation>
</comment>
<dbReference type="HAMAP" id="MF_00445">
    <property type="entry name" value="NDH1_NuoN_1"/>
    <property type="match status" value="1"/>
</dbReference>
<feature type="transmembrane region" description="Helical" evidence="5">
    <location>
        <begin position="277"/>
        <end position="296"/>
    </location>
</feature>
<feature type="transmembrane region" description="Helical" evidence="5">
    <location>
        <begin position="132"/>
        <end position="151"/>
    </location>
</feature>
<protein>
    <submittedName>
        <fullName evidence="7">NADH-ubiquinone oxidoreductase chain N</fullName>
        <ecNumber evidence="7">1.6.5.3</ecNumber>
    </submittedName>
</protein>
<dbReference type="EMBL" id="UOFF01000008">
    <property type="protein sequence ID" value="VAW52855.1"/>
    <property type="molecule type" value="Genomic_DNA"/>
</dbReference>
<dbReference type="GO" id="GO:0008137">
    <property type="term" value="F:NADH dehydrogenase (ubiquinone) activity"/>
    <property type="evidence" value="ECO:0007669"/>
    <property type="project" value="InterPro"/>
</dbReference>
<feature type="transmembrane region" description="Helical" evidence="5">
    <location>
        <begin position="77"/>
        <end position="97"/>
    </location>
</feature>
<evidence type="ECO:0000256" key="4">
    <source>
        <dbReference type="ARBA" id="ARBA00023136"/>
    </source>
</evidence>
<dbReference type="NCBIfam" id="NF004442">
    <property type="entry name" value="PRK05777.1-5"/>
    <property type="match status" value="1"/>
</dbReference>
<sequence>MTLEMLNLSITTPEIFMLALACTVLVVDVYLKDSSRNITYVLSQIGLVITLVLISQQGIDGAHTRDIAFNGLFVSDVMSTVLKFSVVLLVGVVFVYSRRYLQDRNIFKGEFYVLGLFGLLGMMVMISANHLLSLYLGLELLSLSLYAMVAFDRDNASASEAAMKYFVLGAIASGMLLYGFSMIYGATGSLNIVEIASAIDTMQGNNIVLIFGLVFMVIGLAFKLGAVPFHMWIPDVYHGSPTVVTSYIATAPKIAGFAMVMRLLAESMSSLHGDWQSMFVILSVLSMILGNVIAMAQTNLKRLFAYSTISHVGFIMLGILAGNHEGYSAAMFYTITYAIMALGGFGVIIILARKGFEADNIDDLKGLNQRSPWYAFIMLIIIFSMAGVPPTVGFWAKLAVLKAVINIDMLWLALVAVFFSIIGIFYYLRIVKVMYFDDAEDKNDIICTRDMQIVLSANGL</sequence>
<feature type="transmembrane region" description="Helical" evidence="5">
    <location>
        <begin position="38"/>
        <end position="57"/>
    </location>
</feature>
<dbReference type="EC" id="1.6.5.3" evidence="7"/>
<feature type="domain" description="NADH:quinone oxidoreductase/Mrp antiporter transmembrane" evidence="6">
    <location>
        <begin position="128"/>
        <end position="422"/>
    </location>
</feature>
<evidence type="ECO:0000256" key="3">
    <source>
        <dbReference type="ARBA" id="ARBA00022989"/>
    </source>
</evidence>
<evidence type="ECO:0000259" key="6">
    <source>
        <dbReference type="Pfam" id="PF00361"/>
    </source>
</evidence>